<name>A0AA38MAT9_9CUCU</name>
<comment type="caution">
    <text evidence="2">The sequence shown here is derived from an EMBL/GenBank/DDBJ whole genome shotgun (WGS) entry which is preliminary data.</text>
</comment>
<organism evidence="2 3">
    <name type="scientific">Zophobas morio</name>
    <dbReference type="NCBI Taxonomy" id="2755281"/>
    <lineage>
        <taxon>Eukaryota</taxon>
        <taxon>Metazoa</taxon>
        <taxon>Ecdysozoa</taxon>
        <taxon>Arthropoda</taxon>
        <taxon>Hexapoda</taxon>
        <taxon>Insecta</taxon>
        <taxon>Pterygota</taxon>
        <taxon>Neoptera</taxon>
        <taxon>Endopterygota</taxon>
        <taxon>Coleoptera</taxon>
        <taxon>Polyphaga</taxon>
        <taxon>Cucujiformia</taxon>
        <taxon>Tenebrionidae</taxon>
        <taxon>Zophobas</taxon>
    </lineage>
</organism>
<reference evidence="2" key="1">
    <citation type="journal article" date="2023" name="G3 (Bethesda)">
        <title>Whole genome assemblies of Zophobas morio and Tenebrio molitor.</title>
        <authorList>
            <person name="Kaur S."/>
            <person name="Stinson S.A."/>
            <person name="diCenzo G.C."/>
        </authorList>
    </citation>
    <scope>NUCLEOTIDE SEQUENCE</scope>
    <source>
        <strain evidence="2">QUZm001</strain>
    </source>
</reference>
<evidence type="ECO:0000313" key="3">
    <source>
        <dbReference type="Proteomes" id="UP001168821"/>
    </source>
</evidence>
<dbReference type="Proteomes" id="UP001168821">
    <property type="component" value="Unassembled WGS sequence"/>
</dbReference>
<accession>A0AA38MAT9</accession>
<evidence type="ECO:0000256" key="1">
    <source>
        <dbReference type="SAM" id="MobiDB-lite"/>
    </source>
</evidence>
<evidence type="ECO:0000313" key="2">
    <source>
        <dbReference type="EMBL" id="KAJ3649341.1"/>
    </source>
</evidence>
<feature type="region of interest" description="Disordered" evidence="1">
    <location>
        <begin position="1"/>
        <end position="28"/>
    </location>
</feature>
<gene>
    <name evidence="2" type="ORF">Zmor_021091</name>
</gene>
<keyword evidence="3" id="KW-1185">Reference proteome</keyword>
<protein>
    <submittedName>
        <fullName evidence="2">Uncharacterized protein</fullName>
    </submittedName>
</protein>
<dbReference type="EMBL" id="JALNTZ010000006">
    <property type="protein sequence ID" value="KAJ3649341.1"/>
    <property type="molecule type" value="Genomic_DNA"/>
</dbReference>
<proteinExistence type="predicted"/>
<dbReference type="AlphaFoldDB" id="A0AA38MAT9"/>
<sequence length="75" mass="7827">MGAALAGRGGRQRGESSPSRRPLSALIKSPSPRHVVSVTCSRVSAVCVHIFGYTCAGRPADRRSSRGAPAMHPSL</sequence>